<accession>A0A9D4VAU8</accession>
<dbReference type="InterPro" id="IPR006734">
    <property type="entry name" value="PLATZ"/>
</dbReference>
<evidence type="ECO:0000313" key="2">
    <source>
        <dbReference type="EMBL" id="KAI5083101.1"/>
    </source>
</evidence>
<proteinExistence type="predicted"/>
<sequence length="336" mass="37757">MGKHLTGGLIGAELNNLMQYTSHAPPWLLHLLKTSFFMPCSRHADSNKSECNQYCLDCMGPALCPSCLGHHKDHHIIQIRRSSYHDVVRVSEIQRVLDLNGIQSYIINSARVIFINGRPQLRQGKGVTNNCEICDRSLLDAFRFCSLGCKLAGIIRYHPEMTFLLEQSKVNGLHVQCDDNNNAAGNKYHNKSPKASIAEEANSLCKRPRSIIGDYVLKPKLNALRMMTLVEDADNESEMSSEMLSSSFMSGEIKGPAGTNDNYQFDWVEAYRVSMELSMFNHHKAKLSKLSPISTLHYYDSAANYTESISPPTPPPIHRRSPNRRKGIPQRAHMGV</sequence>
<dbReference type="EMBL" id="JABFUD020000002">
    <property type="protein sequence ID" value="KAI5083101.1"/>
    <property type="molecule type" value="Genomic_DNA"/>
</dbReference>
<dbReference type="PANTHER" id="PTHR31065">
    <property type="entry name" value="PLATZ TRANSCRIPTION FACTOR FAMILY PROTEIN"/>
    <property type="match status" value="1"/>
</dbReference>
<reference evidence="2" key="1">
    <citation type="submission" date="2021-01" db="EMBL/GenBank/DDBJ databases">
        <title>Adiantum capillus-veneris genome.</title>
        <authorList>
            <person name="Fang Y."/>
            <person name="Liao Q."/>
        </authorList>
    </citation>
    <scope>NUCLEOTIDE SEQUENCE</scope>
    <source>
        <strain evidence="2">H3</strain>
        <tissue evidence="2">Leaf</tissue>
    </source>
</reference>
<evidence type="ECO:0000256" key="1">
    <source>
        <dbReference type="SAM" id="MobiDB-lite"/>
    </source>
</evidence>
<protein>
    <recommendedName>
        <fullName evidence="4">PLATZ transcription factor family protein</fullName>
    </recommendedName>
</protein>
<gene>
    <name evidence="2" type="ORF">GOP47_0002844</name>
</gene>
<dbReference type="Pfam" id="PF04640">
    <property type="entry name" value="PLATZ"/>
    <property type="match status" value="1"/>
</dbReference>
<organism evidence="2 3">
    <name type="scientific">Adiantum capillus-veneris</name>
    <name type="common">Maidenhair fern</name>
    <dbReference type="NCBI Taxonomy" id="13818"/>
    <lineage>
        <taxon>Eukaryota</taxon>
        <taxon>Viridiplantae</taxon>
        <taxon>Streptophyta</taxon>
        <taxon>Embryophyta</taxon>
        <taxon>Tracheophyta</taxon>
        <taxon>Polypodiopsida</taxon>
        <taxon>Polypodiidae</taxon>
        <taxon>Polypodiales</taxon>
        <taxon>Pteridineae</taxon>
        <taxon>Pteridaceae</taxon>
        <taxon>Vittarioideae</taxon>
        <taxon>Adiantum</taxon>
    </lineage>
</organism>
<dbReference type="OrthoDB" id="1908108at2759"/>
<name>A0A9D4VAU8_ADICA</name>
<evidence type="ECO:0008006" key="4">
    <source>
        <dbReference type="Google" id="ProtNLM"/>
    </source>
</evidence>
<comment type="caution">
    <text evidence="2">The sequence shown here is derived from an EMBL/GenBank/DDBJ whole genome shotgun (WGS) entry which is preliminary data.</text>
</comment>
<keyword evidence="3" id="KW-1185">Reference proteome</keyword>
<feature type="compositionally biased region" description="Basic residues" evidence="1">
    <location>
        <begin position="317"/>
        <end position="328"/>
    </location>
</feature>
<feature type="region of interest" description="Disordered" evidence="1">
    <location>
        <begin position="305"/>
        <end position="336"/>
    </location>
</feature>
<evidence type="ECO:0000313" key="3">
    <source>
        <dbReference type="Proteomes" id="UP000886520"/>
    </source>
</evidence>
<dbReference type="AlphaFoldDB" id="A0A9D4VAU8"/>
<dbReference type="PANTHER" id="PTHR31065:SF35">
    <property type="entry name" value="PLATZ TRANSCRIPTION FACTOR FAMILY PROTEIN"/>
    <property type="match status" value="1"/>
</dbReference>
<dbReference type="Proteomes" id="UP000886520">
    <property type="component" value="Chromosome 3"/>
</dbReference>